<dbReference type="GO" id="GO:0003677">
    <property type="term" value="F:DNA binding"/>
    <property type="evidence" value="ECO:0007669"/>
    <property type="project" value="InterPro"/>
</dbReference>
<dbReference type="EMBL" id="OU892279">
    <property type="protein sequence ID" value="CAG9765736.1"/>
    <property type="molecule type" value="Genomic_DNA"/>
</dbReference>
<evidence type="ECO:0000256" key="1">
    <source>
        <dbReference type="ARBA" id="ARBA00022598"/>
    </source>
</evidence>
<dbReference type="AlphaFoldDB" id="A0A9N9QDD0"/>
<dbReference type="InterPro" id="IPR036599">
    <property type="entry name" value="DNA_ligase_N_sf"/>
</dbReference>
<dbReference type="Gene3D" id="1.10.3260.10">
    <property type="entry name" value="DNA ligase, ATP-dependent, N-terminal domain"/>
    <property type="match status" value="1"/>
</dbReference>
<reference evidence="2" key="1">
    <citation type="submission" date="2022-01" db="EMBL/GenBank/DDBJ databases">
        <authorList>
            <person name="King R."/>
        </authorList>
    </citation>
    <scope>NUCLEOTIDE SEQUENCE</scope>
</reference>
<evidence type="ECO:0000313" key="3">
    <source>
        <dbReference type="Proteomes" id="UP001152799"/>
    </source>
</evidence>
<organism evidence="2 3">
    <name type="scientific">Ceutorhynchus assimilis</name>
    <name type="common">cabbage seed weevil</name>
    <dbReference type="NCBI Taxonomy" id="467358"/>
    <lineage>
        <taxon>Eukaryota</taxon>
        <taxon>Metazoa</taxon>
        <taxon>Ecdysozoa</taxon>
        <taxon>Arthropoda</taxon>
        <taxon>Hexapoda</taxon>
        <taxon>Insecta</taxon>
        <taxon>Pterygota</taxon>
        <taxon>Neoptera</taxon>
        <taxon>Endopterygota</taxon>
        <taxon>Coleoptera</taxon>
        <taxon>Polyphaga</taxon>
        <taxon>Cucujiformia</taxon>
        <taxon>Curculionidae</taxon>
        <taxon>Ceutorhynchinae</taxon>
        <taxon>Ceutorhynchus</taxon>
    </lineage>
</organism>
<protein>
    <submittedName>
        <fullName evidence="2">Uncharacterized protein</fullName>
    </submittedName>
</protein>
<dbReference type="GO" id="GO:0006310">
    <property type="term" value="P:DNA recombination"/>
    <property type="evidence" value="ECO:0007669"/>
    <property type="project" value="InterPro"/>
</dbReference>
<dbReference type="Proteomes" id="UP001152799">
    <property type="component" value="Chromosome 3"/>
</dbReference>
<dbReference type="GO" id="GO:0006281">
    <property type="term" value="P:DNA repair"/>
    <property type="evidence" value="ECO:0007669"/>
    <property type="project" value="InterPro"/>
</dbReference>
<keyword evidence="1" id="KW-0436">Ligase</keyword>
<name>A0A9N9QDD0_9CUCU</name>
<dbReference type="GO" id="GO:0003910">
    <property type="term" value="F:DNA ligase (ATP) activity"/>
    <property type="evidence" value="ECO:0007669"/>
    <property type="project" value="InterPro"/>
</dbReference>
<proteinExistence type="predicted"/>
<gene>
    <name evidence="2" type="ORF">CEUTPL_LOCUS6339</name>
</gene>
<evidence type="ECO:0000313" key="2">
    <source>
        <dbReference type="EMBL" id="CAG9765736.1"/>
    </source>
</evidence>
<accession>A0A9N9QDD0</accession>
<keyword evidence="3" id="KW-1185">Reference proteome</keyword>
<sequence>MVEIMVKRYDIQQTILPLPPCDTGDTISHFYNQSKKFTPITSKSTTVQAVDNFLDRLIKLTEEDDQINNFFKNLKTLTPGD</sequence>